<accession>A0A0E9LWX5</accession>
<proteinExistence type="inferred from homology"/>
<feature type="domain" description="Peptidase S9 prolyl oligopeptidase catalytic" evidence="9">
    <location>
        <begin position="484"/>
        <end position="692"/>
    </location>
</feature>
<dbReference type="AlphaFoldDB" id="A0A0E9LWX5"/>
<evidence type="ECO:0000256" key="4">
    <source>
        <dbReference type="ARBA" id="ARBA00022670"/>
    </source>
</evidence>
<keyword evidence="3" id="KW-0031">Aminopeptidase</keyword>
<keyword evidence="6" id="KW-0378">Hydrolase</keyword>
<dbReference type="SUPFAM" id="SSF82171">
    <property type="entry name" value="DPP6 N-terminal domain-like"/>
    <property type="match status" value="1"/>
</dbReference>
<evidence type="ECO:0000259" key="9">
    <source>
        <dbReference type="Pfam" id="PF00326"/>
    </source>
</evidence>
<dbReference type="RefSeq" id="WP_062124038.1">
    <property type="nucleotide sequence ID" value="NZ_BAZW01000011.1"/>
</dbReference>
<dbReference type="STRING" id="1236989.JCM15548_11835"/>
<dbReference type="InterPro" id="IPR011659">
    <property type="entry name" value="WD40"/>
</dbReference>
<evidence type="ECO:0000256" key="2">
    <source>
        <dbReference type="ARBA" id="ARBA00011738"/>
    </source>
</evidence>
<dbReference type="Gene3D" id="2.120.10.30">
    <property type="entry name" value="TolB, C-terminal domain"/>
    <property type="match status" value="3"/>
</dbReference>
<evidence type="ECO:0000256" key="5">
    <source>
        <dbReference type="ARBA" id="ARBA00022729"/>
    </source>
</evidence>
<comment type="similarity">
    <text evidence="1">Belongs to the peptidase S9C family.</text>
</comment>
<dbReference type="InterPro" id="IPR029058">
    <property type="entry name" value="AB_hydrolase_fold"/>
</dbReference>
<dbReference type="PROSITE" id="PS51257">
    <property type="entry name" value="PROKAR_LIPOPROTEIN"/>
    <property type="match status" value="1"/>
</dbReference>
<reference evidence="10 11" key="1">
    <citation type="journal article" date="2015" name="Microbes Environ.">
        <title>Distribution and evolution of nitrogen fixation genes in the phylum bacteroidetes.</title>
        <authorList>
            <person name="Inoue J."/>
            <person name="Oshima K."/>
            <person name="Suda W."/>
            <person name="Sakamoto M."/>
            <person name="Iino T."/>
            <person name="Noda S."/>
            <person name="Hongoh Y."/>
            <person name="Hattori M."/>
            <person name="Ohkuma M."/>
        </authorList>
    </citation>
    <scope>NUCLEOTIDE SEQUENCE [LARGE SCALE GENOMIC DNA]</scope>
    <source>
        <strain evidence="10">JCM 15548</strain>
    </source>
</reference>
<dbReference type="Proteomes" id="UP000032900">
    <property type="component" value="Unassembled WGS sequence"/>
</dbReference>
<dbReference type="GO" id="GO:0042277">
    <property type="term" value="F:peptide binding"/>
    <property type="evidence" value="ECO:0007669"/>
    <property type="project" value="UniProtKB-ARBA"/>
</dbReference>
<name>A0A0E9LWX5_9BACT</name>
<organism evidence="10 11">
    <name type="scientific">Geofilum rubicundum JCM 15548</name>
    <dbReference type="NCBI Taxonomy" id="1236989"/>
    <lineage>
        <taxon>Bacteria</taxon>
        <taxon>Pseudomonadati</taxon>
        <taxon>Bacteroidota</taxon>
        <taxon>Bacteroidia</taxon>
        <taxon>Marinilabiliales</taxon>
        <taxon>Marinilabiliaceae</taxon>
        <taxon>Geofilum</taxon>
    </lineage>
</organism>
<gene>
    <name evidence="10" type="ORF">JCM15548_11835</name>
</gene>
<keyword evidence="4" id="KW-0645">Protease</keyword>
<evidence type="ECO:0000256" key="3">
    <source>
        <dbReference type="ARBA" id="ARBA00022438"/>
    </source>
</evidence>
<dbReference type="Pfam" id="PF00326">
    <property type="entry name" value="Peptidase_S9"/>
    <property type="match status" value="1"/>
</dbReference>
<dbReference type="Gene3D" id="3.40.50.1820">
    <property type="entry name" value="alpha/beta hydrolase"/>
    <property type="match status" value="1"/>
</dbReference>
<dbReference type="EMBL" id="BAZW01000011">
    <property type="protein sequence ID" value="GAO29626.1"/>
    <property type="molecule type" value="Genomic_DNA"/>
</dbReference>
<dbReference type="FunFam" id="2.120.10.30:FF:000079">
    <property type="entry name" value="S9 family peptidase"/>
    <property type="match status" value="1"/>
</dbReference>
<dbReference type="Pfam" id="PF07676">
    <property type="entry name" value="PD40"/>
    <property type="match status" value="3"/>
</dbReference>
<protein>
    <recommendedName>
        <fullName evidence="8">Dipeptidyl-peptidase 5</fullName>
    </recommendedName>
</protein>
<comment type="subunit">
    <text evidence="2">Homodimer.</text>
</comment>
<keyword evidence="11" id="KW-1185">Reference proteome</keyword>
<dbReference type="PANTHER" id="PTHR42776:SF13">
    <property type="entry name" value="DIPEPTIDYL-PEPTIDASE 5"/>
    <property type="match status" value="1"/>
</dbReference>
<evidence type="ECO:0000256" key="1">
    <source>
        <dbReference type="ARBA" id="ARBA00010040"/>
    </source>
</evidence>
<dbReference type="PANTHER" id="PTHR42776">
    <property type="entry name" value="SERINE PEPTIDASE S9 FAMILY MEMBER"/>
    <property type="match status" value="1"/>
</dbReference>
<dbReference type="SUPFAM" id="SSF53474">
    <property type="entry name" value="alpha/beta-Hydrolases"/>
    <property type="match status" value="1"/>
</dbReference>
<dbReference type="GO" id="GO:0004252">
    <property type="term" value="F:serine-type endopeptidase activity"/>
    <property type="evidence" value="ECO:0007669"/>
    <property type="project" value="TreeGrafter"/>
</dbReference>
<keyword evidence="7" id="KW-0720">Serine protease</keyword>
<sequence>MKHLITGLLTLMILSAACTNESKLSEKESHHNRDLQLSSERMTPEALWSFGRLGNARVSPDGATVLYSVTYTHIAEDRAYTDLYTVPANGGSPTQITNTAENEGQPDWRPDGQKITFLSSESGTAQLWEMNPDGSQRTQISDIEDGITGYLYSPDLKHIAYSKPVKLDQTVNDLHPDLPKANARIETDLMYRHWDSWHDYTYSHLFIASYENGQLIKEGTDIMEGERFDAPLKPFGGMEQLAWSPDGQKLIYTCKKLTGKEYAFSTNSDLYMYDLEGKLTTNLTEGMAGYDKNPVFSPDGTRLLWESMARDGYEADKNRLFLMDMATGEKRDLTTPFDHNAGAPSWDRNGDFIWFTSNVKATYQIHLLSLRDGSINQVTEGQHNFNDVAHTGDALIATRVSMSAPADLFRIGIKDGSTTNITNTNEQLLNQLSLGKVEERWITTTDNQQMLTWVIYPPDFDPNKKYPTILYCQGGPQSGVSQFWSYRWNFQLMAANDYIIVAPNRRGLPGFGTEWNEQISGDYGGQNMEDYLSAIDALAREPFVDEDRLGAVGASYGGYSVYWLAGNHNKRFKTFISHCGIFNADMMYTTTEEMFFVDWDMDGPYWEHPNNQYAFSPHLFVDQWDTPMMVIHSEKDFRIPYTQGMGAFNAARIKDLPAKFLYFPEENHWILSAQNGILWQREFSGWLDQWLK</sequence>
<keyword evidence="5" id="KW-0732">Signal</keyword>
<dbReference type="GO" id="GO:0008239">
    <property type="term" value="F:dipeptidyl-peptidase activity"/>
    <property type="evidence" value="ECO:0007669"/>
    <property type="project" value="UniProtKB-ARBA"/>
</dbReference>
<evidence type="ECO:0000256" key="8">
    <source>
        <dbReference type="ARBA" id="ARBA00070574"/>
    </source>
</evidence>
<evidence type="ECO:0000313" key="11">
    <source>
        <dbReference type="Proteomes" id="UP000032900"/>
    </source>
</evidence>
<evidence type="ECO:0000256" key="7">
    <source>
        <dbReference type="ARBA" id="ARBA00022825"/>
    </source>
</evidence>
<dbReference type="GO" id="GO:0004177">
    <property type="term" value="F:aminopeptidase activity"/>
    <property type="evidence" value="ECO:0007669"/>
    <property type="project" value="UniProtKB-KW"/>
</dbReference>
<dbReference type="OrthoDB" id="9812921at2"/>
<dbReference type="GO" id="GO:0043171">
    <property type="term" value="P:peptide catabolic process"/>
    <property type="evidence" value="ECO:0007669"/>
    <property type="project" value="UniProtKB-ARBA"/>
</dbReference>
<evidence type="ECO:0000256" key="6">
    <source>
        <dbReference type="ARBA" id="ARBA00022801"/>
    </source>
</evidence>
<dbReference type="GO" id="GO:0006508">
    <property type="term" value="P:proteolysis"/>
    <property type="evidence" value="ECO:0007669"/>
    <property type="project" value="UniProtKB-KW"/>
</dbReference>
<comment type="caution">
    <text evidence="10">The sequence shown here is derived from an EMBL/GenBank/DDBJ whole genome shotgun (WGS) entry which is preliminary data.</text>
</comment>
<dbReference type="InterPro" id="IPR011042">
    <property type="entry name" value="6-blade_b-propeller_TolB-like"/>
</dbReference>
<dbReference type="InterPro" id="IPR001375">
    <property type="entry name" value="Peptidase_S9_cat"/>
</dbReference>
<evidence type="ECO:0000313" key="10">
    <source>
        <dbReference type="EMBL" id="GAO29626.1"/>
    </source>
</evidence>
<dbReference type="FunFam" id="3.40.50.1820:FF:000028">
    <property type="entry name" value="S9 family peptidase"/>
    <property type="match status" value="1"/>
</dbReference>